<feature type="transmembrane region" description="Helical" evidence="1">
    <location>
        <begin position="82"/>
        <end position="101"/>
    </location>
</feature>
<gene>
    <name evidence="2" type="ORF">PAECIP111894_03470</name>
</gene>
<dbReference type="RefSeq" id="WP_234535908.1">
    <property type="nucleotide sequence ID" value="NZ_CAKMAB010000018.1"/>
</dbReference>
<keyword evidence="1" id="KW-1133">Transmembrane helix</keyword>
<keyword evidence="3" id="KW-1185">Reference proteome</keyword>
<name>A0ABN8FIH8_9BACL</name>
<feature type="transmembrane region" description="Helical" evidence="1">
    <location>
        <begin position="122"/>
        <end position="139"/>
    </location>
</feature>
<protein>
    <recommendedName>
        <fullName evidence="4">DUF3995 domain-containing protein</fullName>
    </recommendedName>
</protein>
<feature type="transmembrane region" description="Helical" evidence="1">
    <location>
        <begin position="51"/>
        <end position="76"/>
    </location>
</feature>
<accession>A0ABN8FIH8</accession>
<keyword evidence="1" id="KW-0472">Membrane</keyword>
<dbReference type="Proteomes" id="UP000838749">
    <property type="component" value="Unassembled WGS sequence"/>
</dbReference>
<evidence type="ECO:0000313" key="2">
    <source>
        <dbReference type="EMBL" id="CAH1057312.1"/>
    </source>
</evidence>
<comment type="caution">
    <text evidence="2">The sequence shown here is derived from an EMBL/GenBank/DDBJ whole genome shotgun (WGS) entry which is preliminary data.</text>
</comment>
<dbReference type="Pfam" id="PF13160">
    <property type="entry name" value="DUF3995"/>
    <property type="match status" value="1"/>
</dbReference>
<feature type="transmembrane region" description="Helical" evidence="1">
    <location>
        <begin position="6"/>
        <end position="25"/>
    </location>
</feature>
<evidence type="ECO:0008006" key="4">
    <source>
        <dbReference type="Google" id="ProtNLM"/>
    </source>
</evidence>
<evidence type="ECO:0000256" key="1">
    <source>
        <dbReference type="SAM" id="Phobius"/>
    </source>
</evidence>
<reference evidence="2" key="1">
    <citation type="submission" date="2021-12" db="EMBL/GenBank/DDBJ databases">
        <authorList>
            <person name="Criscuolo A."/>
        </authorList>
    </citation>
    <scope>NUCLEOTIDE SEQUENCE</scope>
    <source>
        <strain evidence="2">CIP111894</strain>
    </source>
</reference>
<proteinExistence type="predicted"/>
<dbReference type="InterPro" id="IPR025058">
    <property type="entry name" value="DUF3995"/>
</dbReference>
<dbReference type="EMBL" id="CAKMAB010000018">
    <property type="protein sequence ID" value="CAH1057312.1"/>
    <property type="molecule type" value="Genomic_DNA"/>
</dbReference>
<evidence type="ECO:0000313" key="3">
    <source>
        <dbReference type="Proteomes" id="UP000838749"/>
    </source>
</evidence>
<sequence>MKFVITLSTASLLGLISILHVYWAYGGRWGSVAAIPSRVGEYKPAFTPSKIGTLIIAILLLYACFILLVQGGYIHYYFIPNTIIRVGCMVCAFVFFIRAIGDFKHVGFFKKINHSVFTRNDTWLYSPLCLLFGLTYTLLLF</sequence>
<organism evidence="2 3">
    <name type="scientific">Paenibacillus pseudetheri</name>
    <dbReference type="NCBI Taxonomy" id="2897682"/>
    <lineage>
        <taxon>Bacteria</taxon>
        <taxon>Bacillati</taxon>
        <taxon>Bacillota</taxon>
        <taxon>Bacilli</taxon>
        <taxon>Bacillales</taxon>
        <taxon>Paenibacillaceae</taxon>
        <taxon>Paenibacillus</taxon>
    </lineage>
</organism>
<keyword evidence="1" id="KW-0812">Transmembrane</keyword>